<dbReference type="InterPro" id="IPR007197">
    <property type="entry name" value="rSAM"/>
</dbReference>
<evidence type="ECO:0000259" key="6">
    <source>
        <dbReference type="PROSITE" id="PS51918"/>
    </source>
</evidence>
<evidence type="ECO:0000313" key="7">
    <source>
        <dbReference type="EMBL" id="PTE19845.1"/>
    </source>
</evidence>
<protein>
    <recommendedName>
        <fullName evidence="6">Radical SAM core domain-containing protein</fullName>
    </recommendedName>
</protein>
<dbReference type="OrthoDB" id="9808022at2"/>
<name>A0A2T4JPK8_9RHOB</name>
<evidence type="ECO:0000256" key="1">
    <source>
        <dbReference type="ARBA" id="ARBA00001966"/>
    </source>
</evidence>
<dbReference type="SUPFAM" id="SSF102114">
    <property type="entry name" value="Radical SAM enzymes"/>
    <property type="match status" value="1"/>
</dbReference>
<dbReference type="EMBL" id="PZKG01000172">
    <property type="protein sequence ID" value="PTE19845.1"/>
    <property type="molecule type" value="Genomic_DNA"/>
</dbReference>
<dbReference type="InterPro" id="IPR013785">
    <property type="entry name" value="Aldolase_TIM"/>
</dbReference>
<dbReference type="InterPro" id="IPR034505">
    <property type="entry name" value="Coproporphyrinogen-III_oxidase"/>
</dbReference>
<dbReference type="SFLD" id="SFLDG01082">
    <property type="entry name" value="B12-binding_domain_containing"/>
    <property type="match status" value="1"/>
</dbReference>
<dbReference type="GO" id="GO:0005737">
    <property type="term" value="C:cytoplasm"/>
    <property type="evidence" value="ECO:0007669"/>
    <property type="project" value="TreeGrafter"/>
</dbReference>
<dbReference type="SFLD" id="SFLDS00029">
    <property type="entry name" value="Radical_SAM"/>
    <property type="match status" value="1"/>
</dbReference>
<keyword evidence="4" id="KW-0408">Iron</keyword>
<keyword evidence="5" id="KW-0411">Iron-sulfur</keyword>
<dbReference type="PROSITE" id="PS51918">
    <property type="entry name" value="RADICAL_SAM"/>
    <property type="match status" value="1"/>
</dbReference>
<dbReference type="GO" id="GO:0051539">
    <property type="term" value="F:4 iron, 4 sulfur cluster binding"/>
    <property type="evidence" value="ECO:0007669"/>
    <property type="project" value="TreeGrafter"/>
</dbReference>
<evidence type="ECO:0000313" key="8">
    <source>
        <dbReference type="Proteomes" id="UP000241010"/>
    </source>
</evidence>
<dbReference type="GO" id="GO:0006779">
    <property type="term" value="P:porphyrin-containing compound biosynthetic process"/>
    <property type="evidence" value="ECO:0007669"/>
    <property type="project" value="TreeGrafter"/>
</dbReference>
<dbReference type="Pfam" id="PF04055">
    <property type="entry name" value="Radical_SAM"/>
    <property type="match status" value="1"/>
</dbReference>
<keyword evidence="8" id="KW-1185">Reference proteome</keyword>
<dbReference type="SFLD" id="SFLDG01065">
    <property type="entry name" value="anaerobic_coproporphyrinogen-I"/>
    <property type="match status" value="1"/>
</dbReference>
<dbReference type="Gene3D" id="3.20.20.70">
    <property type="entry name" value="Aldolase class I"/>
    <property type="match status" value="1"/>
</dbReference>
<evidence type="ECO:0000256" key="3">
    <source>
        <dbReference type="ARBA" id="ARBA00022723"/>
    </source>
</evidence>
<comment type="cofactor">
    <cofactor evidence="1">
        <name>[4Fe-4S] cluster</name>
        <dbReference type="ChEBI" id="CHEBI:49883"/>
    </cofactor>
</comment>
<evidence type="ECO:0000256" key="5">
    <source>
        <dbReference type="ARBA" id="ARBA00023014"/>
    </source>
</evidence>
<evidence type="ECO:0000256" key="2">
    <source>
        <dbReference type="ARBA" id="ARBA00022691"/>
    </source>
</evidence>
<dbReference type="CDD" id="cd01335">
    <property type="entry name" value="Radical_SAM"/>
    <property type="match status" value="1"/>
</dbReference>
<dbReference type="SMART" id="SM00729">
    <property type="entry name" value="Elp3"/>
    <property type="match status" value="1"/>
</dbReference>
<evidence type="ECO:0000256" key="4">
    <source>
        <dbReference type="ARBA" id="ARBA00023004"/>
    </source>
</evidence>
<gene>
    <name evidence="7" type="ORF">C5F48_20730</name>
</gene>
<dbReference type="AlphaFoldDB" id="A0A2T4JPK8"/>
<accession>A0A2T4JPK8</accession>
<feature type="domain" description="Radical SAM core" evidence="6">
    <location>
        <begin position="83"/>
        <end position="326"/>
    </location>
</feature>
<organism evidence="7 8">
    <name type="scientific">Cereibacter changlensis JA139</name>
    <dbReference type="NCBI Taxonomy" id="1188249"/>
    <lineage>
        <taxon>Bacteria</taxon>
        <taxon>Pseudomonadati</taxon>
        <taxon>Pseudomonadota</taxon>
        <taxon>Alphaproteobacteria</taxon>
        <taxon>Rhodobacterales</taxon>
        <taxon>Paracoccaceae</taxon>
        <taxon>Cereibacter</taxon>
    </lineage>
</organism>
<dbReference type="RefSeq" id="WP_107665684.1">
    <property type="nucleotide sequence ID" value="NZ_PZKG01000172.1"/>
</dbReference>
<keyword evidence="2" id="KW-0949">S-adenosyl-L-methionine</keyword>
<dbReference type="PANTHER" id="PTHR13932:SF5">
    <property type="entry name" value="RADICAL S-ADENOSYL METHIONINE DOMAIN-CONTAINING PROTEIN 1, MITOCHONDRIAL"/>
    <property type="match status" value="1"/>
</dbReference>
<sequence>MRAAQALTDSSIKFASFADQVPTANDHAAEYVAEATSFANAMKKFDAYGLRRSFHGFYYISHYYPLRAMDEISGQQAKDIVASLAGSTFETYLHYPFCEQICTFCHFHKKVSGIAHLPTREAAVVDMLIKELKLNRAIMGQPIRARSLQLGGGTPSLMTNGSLLRLLEACSLNMDLMPNAEIKTEIYPKTYNAVDLKEKLKILKDFGFTDIVIDLESGNSDTLAAINRSNSSLDEYLRLIDDCMAAGFNSFITALMAGLPFETYDSFYKTLDRLSLISELKVINVFPVIMRDTDPITRQLERNSAGFNDAETRDKMWLMARSVLHDHGFVDGPISYLHRPDDRPAQQADKFECVNLLGLGPSSFGYLNGSNNDWAGQYFNYCNTKDHAQRVTEGLPAIWRLGKYDNSERARRKVIFGLANVKTENLVDIERHYGVDLDSIYGQTFNALLALGLIELVRSENGIRYTKQGLARLEEITYFLYSKFAKDRSDEMPLRGDAHYEALINQHYTVTTSSKDRKTFENYESSMSSRFMHMVR</sequence>
<keyword evidence="3" id="KW-0479">Metal-binding</keyword>
<dbReference type="GO" id="GO:0046872">
    <property type="term" value="F:metal ion binding"/>
    <property type="evidence" value="ECO:0007669"/>
    <property type="project" value="UniProtKB-KW"/>
</dbReference>
<dbReference type="PANTHER" id="PTHR13932">
    <property type="entry name" value="COPROPORPHYRINIGEN III OXIDASE"/>
    <property type="match status" value="1"/>
</dbReference>
<reference evidence="7 8" key="1">
    <citation type="submission" date="2018-03" db="EMBL/GenBank/DDBJ databases">
        <title>Cereibacter changlensis.</title>
        <authorList>
            <person name="Meyer T.E."/>
            <person name="Miller S."/>
            <person name="Lodha T."/>
            <person name="Gandham S."/>
            <person name="Chintalapati S."/>
            <person name="Chintalapati V.R."/>
        </authorList>
    </citation>
    <scope>NUCLEOTIDE SEQUENCE [LARGE SCALE GENOMIC DNA]</scope>
    <source>
        <strain evidence="7 8">JA139</strain>
    </source>
</reference>
<dbReference type="InterPro" id="IPR058240">
    <property type="entry name" value="rSAM_sf"/>
</dbReference>
<dbReference type="GO" id="GO:0003824">
    <property type="term" value="F:catalytic activity"/>
    <property type="evidence" value="ECO:0007669"/>
    <property type="project" value="InterPro"/>
</dbReference>
<dbReference type="InterPro" id="IPR006638">
    <property type="entry name" value="Elp3/MiaA/NifB-like_rSAM"/>
</dbReference>
<dbReference type="Proteomes" id="UP000241010">
    <property type="component" value="Unassembled WGS sequence"/>
</dbReference>
<comment type="caution">
    <text evidence="7">The sequence shown here is derived from an EMBL/GenBank/DDBJ whole genome shotgun (WGS) entry which is preliminary data.</text>
</comment>
<proteinExistence type="predicted"/>